<feature type="transmembrane region" description="Helical" evidence="7">
    <location>
        <begin position="318"/>
        <end position="336"/>
    </location>
</feature>
<dbReference type="InterPro" id="IPR051645">
    <property type="entry name" value="PER33/POM33_regulator"/>
</dbReference>
<protein>
    <submittedName>
        <fullName evidence="8">Uncharacterized protein</fullName>
    </submittedName>
</protein>
<dbReference type="PANTHER" id="PTHR12703">
    <property type="entry name" value="TRANSMEMBRANE PROTEIN 33"/>
    <property type="match status" value="1"/>
</dbReference>
<dbReference type="EMBL" id="HBKR01023469">
    <property type="protein sequence ID" value="CAE2314493.1"/>
    <property type="molecule type" value="Transcribed_RNA"/>
</dbReference>
<reference evidence="8" key="1">
    <citation type="submission" date="2021-01" db="EMBL/GenBank/DDBJ databases">
        <authorList>
            <person name="Corre E."/>
            <person name="Pelletier E."/>
            <person name="Niang G."/>
            <person name="Scheremetjew M."/>
            <person name="Finn R."/>
            <person name="Kale V."/>
            <person name="Holt S."/>
            <person name="Cochrane G."/>
            <person name="Meng A."/>
            <person name="Brown T."/>
            <person name="Cohen L."/>
        </authorList>
    </citation>
    <scope>NUCLEOTIDE SEQUENCE</scope>
    <source>
        <strain evidence="8">SoJaBio B1-5/56/2</strain>
    </source>
</reference>
<evidence type="ECO:0000256" key="7">
    <source>
        <dbReference type="SAM" id="Phobius"/>
    </source>
</evidence>
<evidence type="ECO:0000256" key="2">
    <source>
        <dbReference type="ARBA" id="ARBA00007322"/>
    </source>
</evidence>
<dbReference type="GO" id="GO:0071786">
    <property type="term" value="P:endoplasmic reticulum tubular network organization"/>
    <property type="evidence" value="ECO:0007669"/>
    <property type="project" value="TreeGrafter"/>
</dbReference>
<feature type="region of interest" description="Disordered" evidence="6">
    <location>
        <begin position="51"/>
        <end position="137"/>
    </location>
</feature>
<evidence type="ECO:0000256" key="3">
    <source>
        <dbReference type="ARBA" id="ARBA00022692"/>
    </source>
</evidence>
<evidence type="ECO:0000256" key="1">
    <source>
        <dbReference type="ARBA" id="ARBA00004141"/>
    </source>
</evidence>
<evidence type="ECO:0000256" key="4">
    <source>
        <dbReference type="ARBA" id="ARBA00022989"/>
    </source>
</evidence>
<dbReference type="AlphaFoldDB" id="A0A7S4L4J3"/>
<evidence type="ECO:0000256" key="6">
    <source>
        <dbReference type="SAM" id="MobiDB-lite"/>
    </source>
</evidence>
<dbReference type="InterPro" id="IPR005344">
    <property type="entry name" value="TMEM33/Pom33"/>
</dbReference>
<evidence type="ECO:0000313" key="8">
    <source>
        <dbReference type="EMBL" id="CAE2314493.1"/>
    </source>
</evidence>
<sequence length="377" mass="42274">MSTESEYASYNWEGDEKWNVYQLNLIIPHQENTLSHAQALEKIKRKYYQRNVDPHFEATPNTPSKSAPNNDFSQGPAKFPDVSSPFDPKPPPSSSSSSSSPSSSSSSSSSSSPSYSRTPQPPFSSSPPTQATHQSRNALPSSSSWLDALSVYVKQLALSSPVTFIRTKAAPFLPRIWFAANVMLLMNSIFYLIWGAAYYYSALSAASCVYLCSLFMGATFSADSHFLRRVYSSENFSFFIFTVAFSVYQPIIAILIMVFIPSLIHTSDFIMQQRMISHPLFFSFYEKINQYRRSLIQCCSSLKFAVLLHLIVDLLFGRGNLVLVVGYTSFLVLDLYRSLPRGQLVAGLDQAVSQPSCPSFVRPSYHQIRPYLVRTFG</sequence>
<proteinExistence type="inferred from homology"/>
<dbReference type="GO" id="GO:0005783">
    <property type="term" value="C:endoplasmic reticulum"/>
    <property type="evidence" value="ECO:0007669"/>
    <property type="project" value="TreeGrafter"/>
</dbReference>
<comment type="similarity">
    <text evidence="2">Belongs to the PER33/POM33 family.</text>
</comment>
<feature type="compositionally biased region" description="Polar residues" evidence="6">
    <location>
        <begin position="59"/>
        <end position="73"/>
    </location>
</feature>
<comment type="subcellular location">
    <subcellularLocation>
        <location evidence="1">Membrane</location>
        <topology evidence="1">Multi-pass membrane protein</topology>
    </subcellularLocation>
</comment>
<evidence type="ECO:0000256" key="5">
    <source>
        <dbReference type="ARBA" id="ARBA00023136"/>
    </source>
</evidence>
<dbReference type="GO" id="GO:0016020">
    <property type="term" value="C:membrane"/>
    <property type="evidence" value="ECO:0007669"/>
    <property type="project" value="UniProtKB-SubCell"/>
</dbReference>
<gene>
    <name evidence="8" type="ORF">NAES01612_LOCUS15382</name>
</gene>
<keyword evidence="4 7" id="KW-1133">Transmembrane helix</keyword>
<organism evidence="8">
    <name type="scientific">Paramoeba aestuarina</name>
    <dbReference type="NCBI Taxonomy" id="180227"/>
    <lineage>
        <taxon>Eukaryota</taxon>
        <taxon>Amoebozoa</taxon>
        <taxon>Discosea</taxon>
        <taxon>Flabellinia</taxon>
        <taxon>Dactylopodida</taxon>
        <taxon>Paramoebidae</taxon>
        <taxon>Paramoeba</taxon>
    </lineage>
</organism>
<dbReference type="PANTHER" id="PTHR12703:SF4">
    <property type="entry name" value="TRANSMEMBRANE PROTEIN 33"/>
    <property type="match status" value="1"/>
</dbReference>
<feature type="compositionally biased region" description="Low complexity" evidence="6">
    <location>
        <begin position="94"/>
        <end position="118"/>
    </location>
</feature>
<keyword evidence="3 7" id="KW-0812">Transmembrane</keyword>
<name>A0A7S4L4J3_9EUKA</name>
<dbReference type="Pfam" id="PF03661">
    <property type="entry name" value="TMEM33_Pom33"/>
    <property type="match status" value="1"/>
</dbReference>
<feature type="transmembrane region" description="Helical" evidence="7">
    <location>
        <begin position="238"/>
        <end position="264"/>
    </location>
</feature>
<dbReference type="GO" id="GO:0061024">
    <property type="term" value="P:membrane organization"/>
    <property type="evidence" value="ECO:0007669"/>
    <property type="project" value="TreeGrafter"/>
</dbReference>
<feature type="transmembrane region" description="Helical" evidence="7">
    <location>
        <begin position="199"/>
        <end position="218"/>
    </location>
</feature>
<feature type="transmembrane region" description="Helical" evidence="7">
    <location>
        <begin position="176"/>
        <end position="194"/>
    </location>
</feature>
<accession>A0A7S4L4J3</accession>
<keyword evidence="5 7" id="KW-0472">Membrane</keyword>